<evidence type="ECO:0000313" key="2">
    <source>
        <dbReference type="EMBL" id="KAF1800131.1"/>
    </source>
</evidence>
<organism evidence="2 3">
    <name type="scientific">Mucor circinelloides f. lusitanicus</name>
    <name type="common">Mucor racemosus var. lusitanicus</name>
    <dbReference type="NCBI Taxonomy" id="29924"/>
    <lineage>
        <taxon>Eukaryota</taxon>
        <taxon>Fungi</taxon>
        <taxon>Fungi incertae sedis</taxon>
        <taxon>Mucoromycota</taxon>
        <taxon>Mucoromycotina</taxon>
        <taxon>Mucoromycetes</taxon>
        <taxon>Mucorales</taxon>
        <taxon>Mucorineae</taxon>
        <taxon>Mucoraceae</taxon>
        <taxon>Mucor</taxon>
    </lineage>
</organism>
<dbReference type="EMBL" id="JAAECE010000006">
    <property type="protein sequence ID" value="KAF1800131.1"/>
    <property type="molecule type" value="Genomic_DNA"/>
</dbReference>
<proteinExistence type="predicted"/>
<reference evidence="2 3" key="1">
    <citation type="submission" date="2019-09" db="EMBL/GenBank/DDBJ databases">
        <authorList>
            <consortium name="DOE Joint Genome Institute"/>
            <person name="Mondo S.J."/>
            <person name="Navarro-Mendoza M.I."/>
            <person name="Perez-Arques C."/>
            <person name="Panchal S."/>
            <person name="Nicolas F.E."/>
            <person name="Ganguly P."/>
            <person name="Pangilinan J."/>
            <person name="Grigoriev I."/>
            <person name="Heitman J."/>
            <person name="Sanya K."/>
            <person name="Garre V."/>
        </authorList>
    </citation>
    <scope>NUCLEOTIDE SEQUENCE [LARGE SCALE GENOMIC DNA]</scope>
    <source>
        <strain evidence="2 3">MU402</strain>
    </source>
</reference>
<gene>
    <name evidence="2" type="ORF">FB192DRAFT_1144576</name>
</gene>
<dbReference type="InterPro" id="IPR019370">
    <property type="entry name" value="E2F-assoc_phosphoprotein"/>
</dbReference>
<dbReference type="AlphaFoldDB" id="A0A8H4EZA6"/>
<feature type="compositionally biased region" description="Acidic residues" evidence="1">
    <location>
        <begin position="13"/>
        <end position="27"/>
    </location>
</feature>
<feature type="region of interest" description="Disordered" evidence="1">
    <location>
        <begin position="1"/>
        <end position="63"/>
    </location>
</feature>
<comment type="caution">
    <text evidence="2">The sequence shown here is derived from an EMBL/GenBank/DDBJ whole genome shotgun (WGS) entry which is preliminary data.</text>
</comment>
<evidence type="ECO:0000256" key="1">
    <source>
        <dbReference type="SAM" id="MobiDB-lite"/>
    </source>
</evidence>
<evidence type="ECO:0000313" key="3">
    <source>
        <dbReference type="Proteomes" id="UP000469890"/>
    </source>
</evidence>
<dbReference type="PANTHER" id="PTHR15967:SF0">
    <property type="entry name" value="E2F-ASSOCIATED PHOSPHOPROTEIN"/>
    <property type="match status" value="1"/>
</dbReference>
<sequence>MEPNAETNQKEELYDEVYFDSDEESDQEERIGLGLPGQSKDKQEPRTKQKVISNDELLYDPDMDDKDEEWVAKQINADDSKRSNEQGPLDDKTDAILSCPMCFTTLCYSCQRHEKYADQFRAMFVRNCHTVPGERYKMKGDDDSDEYFYKVICDTCGIQVAMLDEDEVYHFFNVVAASA</sequence>
<dbReference type="GO" id="GO:0005634">
    <property type="term" value="C:nucleus"/>
    <property type="evidence" value="ECO:0007669"/>
    <property type="project" value="TreeGrafter"/>
</dbReference>
<name>A0A8H4EZA6_MUCCL</name>
<protein>
    <submittedName>
        <fullName evidence="2">E2F-associated phospho protein-domain-containing protein</fullName>
    </submittedName>
</protein>
<dbReference type="Proteomes" id="UP000469890">
    <property type="component" value="Unassembled WGS sequence"/>
</dbReference>
<accession>A0A8H4EZA6</accession>
<dbReference type="PANTHER" id="PTHR15967">
    <property type="entry name" value="E2F-ASSOCIATED PHOSPHOPROTEIN"/>
    <property type="match status" value="1"/>
</dbReference>
<dbReference type="Pfam" id="PF10238">
    <property type="entry name" value="Eapp_C"/>
    <property type="match status" value="2"/>
</dbReference>